<dbReference type="RefSeq" id="WP_066267842.1">
    <property type="nucleotide sequence ID" value="NZ_JARMAB010000046.1"/>
</dbReference>
<keyword evidence="2 5" id="KW-0694">RNA-binding</keyword>
<proteinExistence type="inferred from homology"/>
<keyword evidence="1 5" id="KW-0699">rRNA-binding</keyword>
<comment type="caution">
    <text evidence="9">The sequence shown here is derived from an EMBL/GenBank/DDBJ whole genome shotgun (WGS) entry which is preliminary data.</text>
</comment>
<feature type="domain" description="Large ribosomal subunit protein bL25 L25" evidence="7">
    <location>
        <begin position="5"/>
        <end position="91"/>
    </location>
</feature>
<dbReference type="PANTHER" id="PTHR33284">
    <property type="entry name" value="RIBOSOMAL PROTEIN L25/GLN-TRNA SYNTHETASE, ANTI-CODON-BINDING DOMAIN-CONTAINING PROTEIN"/>
    <property type="match status" value="1"/>
</dbReference>
<evidence type="ECO:0000313" key="10">
    <source>
        <dbReference type="Proteomes" id="UP001341444"/>
    </source>
</evidence>
<dbReference type="HAMAP" id="MF_01334">
    <property type="entry name" value="Ribosomal_bL25_CTC"/>
    <property type="match status" value="1"/>
</dbReference>
<dbReference type="NCBIfam" id="NF004133">
    <property type="entry name" value="PRK05618.2-4"/>
    <property type="match status" value="1"/>
</dbReference>
<keyword evidence="10" id="KW-1185">Reference proteome</keyword>
<dbReference type="NCBIfam" id="TIGR00731">
    <property type="entry name" value="bL25_bact_ctc"/>
    <property type="match status" value="1"/>
</dbReference>
<dbReference type="InterPro" id="IPR029751">
    <property type="entry name" value="Ribosomal_L25_dom"/>
</dbReference>
<name>A0ABU6MNV9_9BACI</name>
<dbReference type="InterPro" id="IPR020930">
    <property type="entry name" value="Ribosomal_uL5_bac-type"/>
</dbReference>
<dbReference type="PANTHER" id="PTHR33284:SF1">
    <property type="entry name" value="RIBOSOMAL PROTEIN L25_GLN-TRNA SYNTHETASE, ANTI-CODON-BINDING DOMAIN-CONTAINING PROTEIN"/>
    <property type="match status" value="1"/>
</dbReference>
<gene>
    <name evidence="5" type="primary">rplY</name>
    <name evidence="5" type="synonym">ctc</name>
    <name evidence="9" type="ORF">P4T90_23560</name>
</gene>
<dbReference type="Gene3D" id="2.40.240.10">
    <property type="entry name" value="Ribosomal Protein L25, Chain P"/>
    <property type="match status" value="1"/>
</dbReference>
<evidence type="ECO:0000259" key="7">
    <source>
        <dbReference type="Pfam" id="PF01386"/>
    </source>
</evidence>
<comment type="function">
    <text evidence="5">This is one of the proteins that binds to the 5S RNA in the ribosome where it forms part of the central protuberance.</text>
</comment>
<evidence type="ECO:0000256" key="6">
    <source>
        <dbReference type="SAM" id="MobiDB-lite"/>
    </source>
</evidence>
<comment type="subunit">
    <text evidence="5">Part of the 50S ribosomal subunit; part of the 5S rRNA/L5/L18/L25 subcomplex. Contacts the 5S rRNA. Binds to the 5S rRNA independently of L5 and L18.</text>
</comment>
<evidence type="ECO:0000256" key="1">
    <source>
        <dbReference type="ARBA" id="ARBA00022730"/>
    </source>
</evidence>
<dbReference type="GO" id="GO:0005840">
    <property type="term" value="C:ribosome"/>
    <property type="evidence" value="ECO:0007669"/>
    <property type="project" value="UniProtKB-KW"/>
</dbReference>
<dbReference type="CDD" id="cd00495">
    <property type="entry name" value="Ribosomal_L25_TL5_CTC"/>
    <property type="match status" value="1"/>
</dbReference>
<dbReference type="Pfam" id="PF01386">
    <property type="entry name" value="Ribosomal_L25p"/>
    <property type="match status" value="1"/>
</dbReference>
<organism evidence="9 10">
    <name type="scientific">Heyndrickxia acidicola</name>
    <dbReference type="NCBI Taxonomy" id="209389"/>
    <lineage>
        <taxon>Bacteria</taxon>
        <taxon>Bacillati</taxon>
        <taxon>Bacillota</taxon>
        <taxon>Bacilli</taxon>
        <taxon>Bacillales</taxon>
        <taxon>Bacillaceae</taxon>
        <taxon>Heyndrickxia</taxon>
    </lineage>
</organism>
<evidence type="ECO:0000256" key="5">
    <source>
        <dbReference type="HAMAP-Rule" id="MF_01334"/>
    </source>
</evidence>
<dbReference type="Gene3D" id="2.170.120.20">
    <property type="entry name" value="Ribosomal protein L25, beta domain"/>
    <property type="match status" value="1"/>
</dbReference>
<evidence type="ECO:0000313" key="9">
    <source>
        <dbReference type="EMBL" id="MED1206009.1"/>
    </source>
</evidence>
<evidence type="ECO:0000259" key="8">
    <source>
        <dbReference type="Pfam" id="PF14693"/>
    </source>
</evidence>
<protein>
    <recommendedName>
        <fullName evidence="5">Large ribosomal subunit protein bL25</fullName>
    </recommendedName>
    <alternativeName>
        <fullName evidence="5">General stress protein CTC</fullName>
    </alternativeName>
</protein>
<keyword evidence="3 5" id="KW-0689">Ribosomal protein</keyword>
<sequence length="214" mass="23351">MAEILEAKKRNTAKRSEVNSLRKAGKVPAVLYGYQVENTSIYVDGPELIKTIRSGGRHGVISLNIEGNQQNVVLTEFQKDEIKNEITHIDFLAVNMNSEIETSVRIELLGDSAGVKDGGVLQQPIHELSVSAKPSDIPESVQVDVSSLQVGEALTVGDIRSQYSFTINHEDSETVASVLPPRQEEEISTGEQQEPGTPENVEGRETKPEGETAE</sequence>
<dbReference type="EMBL" id="JARMAB010000046">
    <property type="protein sequence ID" value="MED1206009.1"/>
    <property type="molecule type" value="Genomic_DNA"/>
</dbReference>
<dbReference type="InterPro" id="IPR011035">
    <property type="entry name" value="Ribosomal_bL25/Gln-tRNA_synth"/>
</dbReference>
<dbReference type="InterPro" id="IPR020056">
    <property type="entry name" value="Rbsml_bL25/Gln-tRNA_synth_N"/>
</dbReference>
<feature type="region of interest" description="Disordered" evidence="6">
    <location>
        <begin position="172"/>
        <end position="214"/>
    </location>
</feature>
<reference evidence="9 10" key="1">
    <citation type="submission" date="2023-03" db="EMBL/GenBank/DDBJ databases">
        <title>Bacillus Genome Sequencing.</title>
        <authorList>
            <person name="Dunlap C."/>
        </authorList>
    </citation>
    <scope>NUCLEOTIDE SEQUENCE [LARGE SCALE GENOMIC DNA]</scope>
    <source>
        <strain evidence="9 10">B-23453</strain>
    </source>
</reference>
<feature type="compositionally biased region" description="Basic and acidic residues" evidence="6">
    <location>
        <begin position="201"/>
        <end position="214"/>
    </location>
</feature>
<accession>A0ABU6MNV9</accession>
<dbReference type="InterPro" id="IPR001021">
    <property type="entry name" value="Ribosomal_bL25_long"/>
</dbReference>
<dbReference type="InterPro" id="IPR037121">
    <property type="entry name" value="Ribosomal_bL25_C"/>
</dbReference>
<dbReference type="Pfam" id="PF14693">
    <property type="entry name" value="Ribosomal_TL5_C"/>
    <property type="match status" value="1"/>
</dbReference>
<evidence type="ECO:0000256" key="4">
    <source>
        <dbReference type="ARBA" id="ARBA00023274"/>
    </source>
</evidence>
<keyword evidence="4 5" id="KW-0687">Ribonucleoprotein</keyword>
<dbReference type="InterPro" id="IPR020057">
    <property type="entry name" value="Ribosomal_bL25_b-dom"/>
</dbReference>
<evidence type="ECO:0000256" key="2">
    <source>
        <dbReference type="ARBA" id="ARBA00022884"/>
    </source>
</evidence>
<evidence type="ECO:0000256" key="3">
    <source>
        <dbReference type="ARBA" id="ARBA00022980"/>
    </source>
</evidence>
<dbReference type="Proteomes" id="UP001341444">
    <property type="component" value="Unassembled WGS sequence"/>
</dbReference>
<feature type="domain" description="Large ribosomal subunit protein bL25 beta" evidence="8">
    <location>
        <begin position="99"/>
        <end position="182"/>
    </location>
</feature>
<comment type="similarity">
    <text evidence="5">Belongs to the bacterial ribosomal protein bL25 family. CTC subfamily.</text>
</comment>
<dbReference type="SUPFAM" id="SSF50715">
    <property type="entry name" value="Ribosomal protein L25-like"/>
    <property type="match status" value="1"/>
</dbReference>